<protein>
    <recommendedName>
        <fullName evidence="5">NAC domain-containing protein</fullName>
    </recommendedName>
</protein>
<reference evidence="7" key="1">
    <citation type="journal article" date="2016" name="Nature">
        <title>The genome of the seagrass Zostera marina reveals angiosperm adaptation to the sea.</title>
        <authorList>
            <person name="Olsen J.L."/>
            <person name="Rouze P."/>
            <person name="Verhelst B."/>
            <person name="Lin Y.-C."/>
            <person name="Bayer T."/>
            <person name="Collen J."/>
            <person name="Dattolo E."/>
            <person name="De Paoli E."/>
            <person name="Dittami S."/>
            <person name="Maumus F."/>
            <person name="Michel G."/>
            <person name="Kersting A."/>
            <person name="Lauritano C."/>
            <person name="Lohaus R."/>
            <person name="Toepel M."/>
            <person name="Tonon T."/>
            <person name="Vanneste K."/>
            <person name="Amirebrahimi M."/>
            <person name="Brakel J."/>
            <person name="Bostroem C."/>
            <person name="Chovatia M."/>
            <person name="Grimwood J."/>
            <person name="Jenkins J.W."/>
            <person name="Jueterbock A."/>
            <person name="Mraz A."/>
            <person name="Stam W.T."/>
            <person name="Tice H."/>
            <person name="Bornberg-Bauer E."/>
            <person name="Green P.J."/>
            <person name="Pearson G.A."/>
            <person name="Procaccini G."/>
            <person name="Duarte C.M."/>
            <person name="Schmutz J."/>
            <person name="Reusch T.B.H."/>
            <person name="Van de Peer Y."/>
        </authorList>
    </citation>
    <scope>NUCLEOTIDE SEQUENCE [LARGE SCALE GENOMIC DNA]</scope>
    <source>
        <strain evidence="7">cv. Finnish</strain>
    </source>
</reference>
<keyword evidence="2" id="KW-0238">DNA-binding</keyword>
<dbReference type="PROSITE" id="PS51005">
    <property type="entry name" value="NAC"/>
    <property type="match status" value="1"/>
</dbReference>
<keyword evidence="3" id="KW-0804">Transcription</keyword>
<gene>
    <name evidence="6" type="ORF">ZOSMA_255G00110</name>
</gene>
<sequence length="392" mass="43490">MGDMLWDLIGEDTNRHGLPPGFRFHPTDEELITYYLASKVYNIAAGAGTSSGSALLQIVEIDLNRCEPWELPDVAKMGEREWYFFSLKDRKYPTGLRTNRATGAGYWKATGKDREVYSSSTHSGSSSLVGMKKTLVFYKGRAPRGEKTKWVLHEYRLDGHLANHLFHNKEEWVICRIFHKAVSDQKKIDPFLLNHAYILEPPSSSSSSSSCCFSSSTPFLMHETPNIQAFLQKNTFININSNNIGSNDNSVMTIGNNNHVALPINVGPPPLSADPSSISPANITSLLKSNPNHCLGLVRETIPVPEQCNVQTLEEDDQFDRSSVLNWTDYPNPHNPWSFDVGIFNSSLYCAGNATTTTTTTTTTVHDMHSLFSRLPPLPTGATLGDSLPLIP</sequence>
<keyword evidence="1" id="KW-0805">Transcription regulation</keyword>
<evidence type="ECO:0000256" key="3">
    <source>
        <dbReference type="ARBA" id="ARBA00023163"/>
    </source>
</evidence>
<comment type="caution">
    <text evidence="6">The sequence shown here is derived from an EMBL/GenBank/DDBJ whole genome shotgun (WGS) entry which is preliminary data.</text>
</comment>
<dbReference type="OrthoDB" id="1424968at2759"/>
<dbReference type="AlphaFoldDB" id="A0A0K9PFM3"/>
<evidence type="ECO:0000256" key="2">
    <source>
        <dbReference type="ARBA" id="ARBA00023125"/>
    </source>
</evidence>
<organism evidence="6 7">
    <name type="scientific">Zostera marina</name>
    <name type="common">Eelgrass</name>
    <dbReference type="NCBI Taxonomy" id="29655"/>
    <lineage>
        <taxon>Eukaryota</taxon>
        <taxon>Viridiplantae</taxon>
        <taxon>Streptophyta</taxon>
        <taxon>Embryophyta</taxon>
        <taxon>Tracheophyta</taxon>
        <taxon>Spermatophyta</taxon>
        <taxon>Magnoliopsida</taxon>
        <taxon>Liliopsida</taxon>
        <taxon>Zosteraceae</taxon>
        <taxon>Zostera</taxon>
    </lineage>
</organism>
<dbReference type="PANTHER" id="PTHR31744:SF86">
    <property type="entry name" value="PROTEIN CUP-SHAPED COTYLEDON 3"/>
    <property type="match status" value="1"/>
</dbReference>
<keyword evidence="4" id="KW-0539">Nucleus</keyword>
<feature type="domain" description="NAC" evidence="5">
    <location>
        <begin position="18"/>
        <end position="180"/>
    </location>
</feature>
<evidence type="ECO:0000256" key="1">
    <source>
        <dbReference type="ARBA" id="ARBA00023015"/>
    </source>
</evidence>
<dbReference type="InterPro" id="IPR003441">
    <property type="entry name" value="NAC-dom"/>
</dbReference>
<dbReference type="GO" id="GO:0003677">
    <property type="term" value="F:DNA binding"/>
    <property type="evidence" value="ECO:0007669"/>
    <property type="project" value="UniProtKB-KW"/>
</dbReference>
<proteinExistence type="predicted"/>
<dbReference type="PANTHER" id="PTHR31744">
    <property type="entry name" value="PROTEIN CUP-SHAPED COTYLEDON 2-RELATED"/>
    <property type="match status" value="1"/>
</dbReference>
<name>A0A0K9PFM3_ZOSMR</name>
<evidence type="ECO:0000259" key="5">
    <source>
        <dbReference type="PROSITE" id="PS51005"/>
    </source>
</evidence>
<dbReference type="Gene3D" id="2.170.150.80">
    <property type="entry name" value="NAC domain"/>
    <property type="match status" value="1"/>
</dbReference>
<dbReference type="InterPro" id="IPR036093">
    <property type="entry name" value="NAC_dom_sf"/>
</dbReference>
<evidence type="ECO:0000256" key="4">
    <source>
        <dbReference type="ARBA" id="ARBA00023242"/>
    </source>
</evidence>
<dbReference type="GO" id="GO:0006355">
    <property type="term" value="P:regulation of DNA-templated transcription"/>
    <property type="evidence" value="ECO:0007669"/>
    <property type="project" value="InterPro"/>
</dbReference>
<evidence type="ECO:0000313" key="6">
    <source>
        <dbReference type="EMBL" id="KMZ67873.1"/>
    </source>
</evidence>
<dbReference type="FunFam" id="2.170.150.80:FF:000006">
    <property type="entry name" value="NAC domain-containing protein 100-like"/>
    <property type="match status" value="1"/>
</dbReference>
<keyword evidence="7" id="KW-1185">Reference proteome</keyword>
<dbReference type="EMBL" id="LFYR01000879">
    <property type="protein sequence ID" value="KMZ67873.1"/>
    <property type="molecule type" value="Genomic_DNA"/>
</dbReference>
<dbReference type="SUPFAM" id="SSF101941">
    <property type="entry name" value="NAC domain"/>
    <property type="match status" value="1"/>
</dbReference>
<accession>A0A0K9PFM3</accession>
<evidence type="ECO:0000313" key="7">
    <source>
        <dbReference type="Proteomes" id="UP000036987"/>
    </source>
</evidence>
<dbReference type="Proteomes" id="UP000036987">
    <property type="component" value="Unassembled WGS sequence"/>
</dbReference>
<dbReference type="Pfam" id="PF02365">
    <property type="entry name" value="NAM"/>
    <property type="match status" value="1"/>
</dbReference>